<dbReference type="PANTHER" id="PTHR13138">
    <property type="entry name" value="PROTEIN LIN1"/>
    <property type="match status" value="1"/>
</dbReference>
<dbReference type="EMBL" id="GISG01118797">
    <property type="protein sequence ID" value="MBA4640373.1"/>
    <property type="molecule type" value="Transcribed_RNA"/>
</dbReference>
<evidence type="ECO:0000256" key="1">
    <source>
        <dbReference type="SAM" id="MobiDB-lite"/>
    </source>
</evidence>
<feature type="region of interest" description="Disordered" evidence="1">
    <location>
        <begin position="1"/>
        <end position="74"/>
    </location>
</feature>
<dbReference type="GO" id="GO:0005682">
    <property type="term" value="C:U5 snRNP"/>
    <property type="evidence" value="ECO:0007669"/>
    <property type="project" value="InterPro"/>
</dbReference>
<sequence length="273" mass="31354">MEGPSSSRKRPLFDDSDSDSNKSKQKRVRFPKGKKVKSGTEQETFKDDGGEPLPQDLSEPRLAAKERARRRSQTGAFADDVDVDLAHISKVEVRYQVNEPFIEDGIEMEPFNLEREREEGYFDEAGNFVEYVLEKEEKDAWLDSVEVDPQLAERISTVTKNDNEEQDLSSNDIGKIKRRIANALEPGETVLHALKRLKGNSNDKRAKMSAETKHVFDQLTEDAMKLMENGDYNVYHEAREVFEREAGALPNFAACREIMFIQCFFWVPISRRI</sequence>
<reference evidence="2" key="1">
    <citation type="journal article" date="2013" name="J. Plant Res.">
        <title>Effect of fungi and light on seed germination of three Opuntia species from semiarid lands of central Mexico.</title>
        <authorList>
            <person name="Delgado-Sanchez P."/>
            <person name="Jimenez-Bremont J.F."/>
            <person name="Guerrero-Gonzalez Mde L."/>
            <person name="Flores J."/>
        </authorList>
    </citation>
    <scope>NUCLEOTIDE SEQUENCE</scope>
    <source>
        <tissue evidence="2">Cladode</tissue>
    </source>
</reference>
<name>A0A7C8ZEX7_OPUST</name>
<reference evidence="2" key="2">
    <citation type="submission" date="2020-07" db="EMBL/GenBank/DDBJ databases">
        <authorList>
            <person name="Vera ALvarez R."/>
            <person name="Arias-Moreno D.M."/>
            <person name="Jimenez-Jacinto V."/>
            <person name="Jimenez-Bremont J.F."/>
            <person name="Swaminathan K."/>
            <person name="Moose S.P."/>
            <person name="Guerrero-Gonzalez M.L."/>
            <person name="Marino-Ramirez L."/>
            <person name="Landsman D."/>
            <person name="Rodriguez-Kessler M."/>
            <person name="Delgado-Sanchez P."/>
        </authorList>
    </citation>
    <scope>NUCLEOTIDE SEQUENCE</scope>
    <source>
        <tissue evidence="2">Cladode</tissue>
    </source>
</reference>
<organism evidence="2">
    <name type="scientific">Opuntia streptacantha</name>
    <name type="common">Prickly pear cactus</name>
    <name type="synonym">Opuntia cardona</name>
    <dbReference type="NCBI Taxonomy" id="393608"/>
    <lineage>
        <taxon>Eukaryota</taxon>
        <taxon>Viridiplantae</taxon>
        <taxon>Streptophyta</taxon>
        <taxon>Embryophyta</taxon>
        <taxon>Tracheophyta</taxon>
        <taxon>Spermatophyta</taxon>
        <taxon>Magnoliopsida</taxon>
        <taxon>eudicotyledons</taxon>
        <taxon>Gunneridae</taxon>
        <taxon>Pentapetalae</taxon>
        <taxon>Caryophyllales</taxon>
        <taxon>Cactineae</taxon>
        <taxon>Cactaceae</taxon>
        <taxon>Opuntioideae</taxon>
        <taxon>Opuntia</taxon>
    </lineage>
</organism>
<dbReference type="PANTHER" id="PTHR13138:SF3">
    <property type="entry name" value="CD2 ANTIGEN CYTOPLASMIC TAIL-BINDING PROTEIN 2"/>
    <property type="match status" value="1"/>
</dbReference>
<protein>
    <recommendedName>
        <fullName evidence="3">CD2 antigen cytoplasmic tail-binding protein 2</fullName>
    </recommendedName>
</protein>
<dbReference type="AlphaFoldDB" id="A0A7C8ZEX7"/>
<accession>A0A7C8ZEX7</accession>
<evidence type="ECO:0008006" key="3">
    <source>
        <dbReference type="Google" id="ProtNLM"/>
    </source>
</evidence>
<evidence type="ECO:0000313" key="2">
    <source>
        <dbReference type="EMBL" id="MBA4640373.1"/>
    </source>
</evidence>
<feature type="compositionally biased region" description="Basic and acidic residues" evidence="1">
    <location>
        <begin position="38"/>
        <end position="49"/>
    </location>
</feature>
<dbReference type="InterPro" id="IPR039905">
    <property type="entry name" value="CD2BP2/Lin1"/>
</dbReference>
<proteinExistence type="predicted"/>
<feature type="compositionally biased region" description="Basic residues" evidence="1">
    <location>
        <begin position="23"/>
        <end position="37"/>
    </location>
</feature>